<evidence type="ECO:0000256" key="2">
    <source>
        <dbReference type="SAM" id="Phobius"/>
    </source>
</evidence>
<evidence type="ECO:0008006" key="5">
    <source>
        <dbReference type="Google" id="ProtNLM"/>
    </source>
</evidence>
<keyword evidence="4" id="KW-1185">Reference proteome</keyword>
<feature type="compositionally biased region" description="Polar residues" evidence="1">
    <location>
        <begin position="41"/>
        <end position="51"/>
    </location>
</feature>
<dbReference type="EMBL" id="QNRI01000002">
    <property type="protein sequence ID" value="RBP00453.1"/>
    <property type="molecule type" value="Genomic_DNA"/>
</dbReference>
<keyword evidence="2" id="KW-1133">Transmembrane helix</keyword>
<dbReference type="CDD" id="cd15482">
    <property type="entry name" value="Sialidase_non-viral"/>
    <property type="match status" value="1"/>
</dbReference>
<dbReference type="SUPFAM" id="SSF110296">
    <property type="entry name" value="Oligoxyloglucan reducing end-specific cellobiohydrolase"/>
    <property type="match status" value="1"/>
</dbReference>
<dbReference type="Gene3D" id="2.120.10.10">
    <property type="match status" value="1"/>
</dbReference>
<name>A0A366EDR0_9BACI</name>
<dbReference type="STRING" id="200904.GCA_900168775_00489"/>
<feature type="region of interest" description="Disordered" evidence="1">
    <location>
        <begin position="41"/>
        <end position="61"/>
    </location>
</feature>
<keyword evidence="2" id="KW-0472">Membrane</keyword>
<evidence type="ECO:0000313" key="3">
    <source>
        <dbReference type="EMBL" id="RBP00453.1"/>
    </source>
</evidence>
<accession>A0A366EDR0</accession>
<proteinExistence type="predicted"/>
<organism evidence="3 4">
    <name type="scientific">Paraliobacillus ryukyuensis</name>
    <dbReference type="NCBI Taxonomy" id="200904"/>
    <lineage>
        <taxon>Bacteria</taxon>
        <taxon>Bacillati</taxon>
        <taxon>Bacillota</taxon>
        <taxon>Bacilli</taxon>
        <taxon>Bacillales</taxon>
        <taxon>Bacillaceae</taxon>
        <taxon>Paraliobacillus</taxon>
    </lineage>
</organism>
<comment type="caution">
    <text evidence="3">The sequence shown here is derived from an EMBL/GenBank/DDBJ whole genome shotgun (WGS) entry which is preliminary data.</text>
</comment>
<dbReference type="InterPro" id="IPR015943">
    <property type="entry name" value="WD40/YVTN_repeat-like_dom_sf"/>
</dbReference>
<evidence type="ECO:0000313" key="4">
    <source>
        <dbReference type="Proteomes" id="UP000252254"/>
    </source>
</evidence>
<protein>
    <recommendedName>
        <fullName evidence="5">BNR/Asp-box repeat protein</fullName>
    </recommendedName>
</protein>
<feature type="transmembrane region" description="Helical" evidence="2">
    <location>
        <begin position="12"/>
        <end position="30"/>
    </location>
</feature>
<dbReference type="Proteomes" id="UP000252254">
    <property type="component" value="Unassembled WGS sequence"/>
</dbReference>
<dbReference type="AlphaFoldDB" id="A0A366EDR0"/>
<sequence length="314" mass="35607">MEKWGEQMKKGLLVLSTLLLLSMIFMTIYYQKKEPALTPEQALSLSSNTRTAPEKVPEETLQGTPVTDEIAYSLQQDKLQITYNNGQDWVVVPVDKSNLFSGEYNGNQQELIANSFILNEQYAAFLYWNNGVQLIYSTDKDSNWQESLITDQVPPIRYRKIAFLSDDFWYAVISYGRTMSSEGASIYITNDQGQSWRETNMPNTTRLVANGGFVTEQIGVMAYGTINPAEPEMHVTNDGGATWQKATFEMPSKYDGVFVTPNVPYQEEDHLALIMEQGPNGDYGNIQAKFISKDNGLTWEFVEEVEPDNEQNMD</sequence>
<gene>
    <name evidence="3" type="ORF">DES48_102216</name>
</gene>
<dbReference type="Gene3D" id="2.130.10.10">
    <property type="entry name" value="YVTN repeat-like/Quinoprotein amine dehydrogenase"/>
    <property type="match status" value="1"/>
</dbReference>
<dbReference type="RefSeq" id="WP_245911290.1">
    <property type="nucleotide sequence ID" value="NZ_BAABQN010000002.1"/>
</dbReference>
<evidence type="ECO:0000256" key="1">
    <source>
        <dbReference type="SAM" id="MobiDB-lite"/>
    </source>
</evidence>
<keyword evidence="2" id="KW-0812">Transmembrane</keyword>
<reference evidence="3 4" key="1">
    <citation type="submission" date="2018-06" db="EMBL/GenBank/DDBJ databases">
        <title>Genomic Encyclopedia of Type Strains, Phase IV (KMG-IV): sequencing the most valuable type-strain genomes for metagenomic binning, comparative biology and taxonomic classification.</title>
        <authorList>
            <person name="Goeker M."/>
        </authorList>
    </citation>
    <scope>NUCLEOTIDE SEQUENCE [LARGE SCALE GENOMIC DNA]</scope>
    <source>
        <strain evidence="3 4">DSM 15140</strain>
    </source>
</reference>